<keyword evidence="5 6" id="KW-0472">Membrane</keyword>
<comment type="caution">
    <text evidence="7">The sequence shown here is derived from an EMBL/GenBank/DDBJ whole genome shotgun (WGS) entry which is preliminary data.</text>
</comment>
<feature type="transmembrane region" description="Helical" evidence="6">
    <location>
        <begin position="40"/>
        <end position="59"/>
    </location>
</feature>
<protein>
    <submittedName>
        <fullName evidence="7">Membrane protein</fullName>
    </submittedName>
</protein>
<evidence type="ECO:0000256" key="5">
    <source>
        <dbReference type="ARBA" id="ARBA00023136"/>
    </source>
</evidence>
<accession>A0ABU0FBM9</accession>
<dbReference type="PANTHER" id="PTHR39087">
    <property type="entry name" value="UPF0104 MEMBRANE PROTEIN MJ1595"/>
    <property type="match status" value="1"/>
</dbReference>
<feature type="transmembrane region" description="Helical" evidence="6">
    <location>
        <begin position="155"/>
        <end position="176"/>
    </location>
</feature>
<dbReference type="Pfam" id="PF03706">
    <property type="entry name" value="LPG_synthase_TM"/>
    <property type="match status" value="1"/>
</dbReference>
<name>A0ABU0FBM9_9HYPH</name>
<proteinExistence type="predicted"/>
<dbReference type="NCBIfam" id="TIGR03476">
    <property type="entry name" value="HpnL"/>
    <property type="match status" value="1"/>
</dbReference>
<sequence>MVHDVRSVTLPSLKRFHLATLFGVALLVGLTLYWGAGGVMLAVASAGWGVALIILVRLAQILFSGVAWRSVVVARVSWWICPLLRWVREAIDVLLPVAQVGGEIIGARLLAKFGVPGATATASVLADMLVQVSTQLVFCLLGLLFFVLKAGDSDLSFWMGCGLLLFTAGVLGFVAAQRGGGAEWIEKRIVAVATNRGWPVPGGVVGLAAGLQAVHRSPSRLLVAAAIHMAIWVFGALEVWIGLQFLGQPVDFEEALVIESLSHAARAALFVVPGGIGIQEGAIIALGAAYGLSPQVALAVGLLKRAPDIVLGILGLMVWQGVEVRTARKPGGT</sequence>
<keyword evidence="2" id="KW-1003">Cell membrane</keyword>
<feature type="transmembrane region" description="Helical" evidence="6">
    <location>
        <begin position="16"/>
        <end position="34"/>
    </location>
</feature>
<evidence type="ECO:0000256" key="6">
    <source>
        <dbReference type="SAM" id="Phobius"/>
    </source>
</evidence>
<evidence type="ECO:0000313" key="7">
    <source>
        <dbReference type="EMBL" id="MDQ0391956.1"/>
    </source>
</evidence>
<feature type="transmembrane region" description="Helical" evidence="6">
    <location>
        <begin position="221"/>
        <end position="243"/>
    </location>
</feature>
<comment type="subcellular location">
    <subcellularLocation>
        <location evidence="1">Cell membrane</location>
        <topology evidence="1">Multi-pass membrane protein</topology>
    </subcellularLocation>
</comment>
<dbReference type="PANTHER" id="PTHR39087:SF2">
    <property type="entry name" value="UPF0104 MEMBRANE PROTEIN MJ1595"/>
    <property type="match status" value="1"/>
</dbReference>
<dbReference type="InterPro" id="IPR022791">
    <property type="entry name" value="L-PG_synthase/AglD"/>
</dbReference>
<evidence type="ECO:0000313" key="8">
    <source>
        <dbReference type="Proteomes" id="UP001237448"/>
    </source>
</evidence>
<dbReference type="EMBL" id="JAUSVK010000001">
    <property type="protein sequence ID" value="MDQ0391956.1"/>
    <property type="molecule type" value="Genomic_DNA"/>
</dbReference>
<dbReference type="RefSeq" id="WP_307425109.1">
    <property type="nucleotide sequence ID" value="NZ_JAUSVK010000001.1"/>
</dbReference>
<feature type="transmembrane region" description="Helical" evidence="6">
    <location>
        <begin position="196"/>
        <end position="214"/>
    </location>
</feature>
<gene>
    <name evidence="7" type="ORF">J3R73_001748</name>
</gene>
<dbReference type="Proteomes" id="UP001237448">
    <property type="component" value="Unassembled WGS sequence"/>
</dbReference>
<evidence type="ECO:0000256" key="4">
    <source>
        <dbReference type="ARBA" id="ARBA00022989"/>
    </source>
</evidence>
<organism evidence="7 8">
    <name type="scientific">Labrys monachus</name>
    <dbReference type="NCBI Taxonomy" id="217067"/>
    <lineage>
        <taxon>Bacteria</taxon>
        <taxon>Pseudomonadati</taxon>
        <taxon>Pseudomonadota</taxon>
        <taxon>Alphaproteobacteria</taxon>
        <taxon>Hyphomicrobiales</taxon>
        <taxon>Xanthobacteraceae</taxon>
        <taxon>Labrys</taxon>
    </lineage>
</organism>
<feature type="transmembrane region" description="Helical" evidence="6">
    <location>
        <begin position="128"/>
        <end position="148"/>
    </location>
</feature>
<evidence type="ECO:0000256" key="3">
    <source>
        <dbReference type="ARBA" id="ARBA00022692"/>
    </source>
</evidence>
<keyword evidence="3 6" id="KW-0812">Transmembrane</keyword>
<keyword evidence="4 6" id="KW-1133">Transmembrane helix</keyword>
<reference evidence="7 8" key="1">
    <citation type="submission" date="2023-07" db="EMBL/GenBank/DDBJ databases">
        <title>Genomic Encyclopedia of Type Strains, Phase IV (KMG-IV): sequencing the most valuable type-strain genomes for metagenomic binning, comparative biology and taxonomic classification.</title>
        <authorList>
            <person name="Goeker M."/>
        </authorList>
    </citation>
    <scope>NUCLEOTIDE SEQUENCE [LARGE SCALE GENOMIC DNA]</scope>
    <source>
        <strain evidence="7 8">DSM 5896</strain>
    </source>
</reference>
<evidence type="ECO:0000256" key="1">
    <source>
        <dbReference type="ARBA" id="ARBA00004651"/>
    </source>
</evidence>
<keyword evidence="8" id="KW-1185">Reference proteome</keyword>
<evidence type="ECO:0000256" key="2">
    <source>
        <dbReference type="ARBA" id="ARBA00022475"/>
    </source>
</evidence>